<reference evidence="6 7" key="1">
    <citation type="journal article" date="2018" name="BMC Genomics">
        <title>Genomic comparison of Trypanosoma conorhini and Trypanosoma rangeli to Trypanosoma cruzi strains of high and low virulence.</title>
        <authorList>
            <person name="Bradwell K.R."/>
            <person name="Koparde V.N."/>
            <person name="Matveyev A.V."/>
            <person name="Serrano M.G."/>
            <person name="Alves J.M."/>
            <person name="Parikh H."/>
            <person name="Huang B."/>
            <person name="Lee V."/>
            <person name="Espinosa-Alvarez O."/>
            <person name="Ortiz P.A."/>
            <person name="Costa-Martins A.G."/>
            <person name="Teixeira M.M."/>
            <person name="Buck G.A."/>
        </authorList>
    </citation>
    <scope>NUCLEOTIDE SEQUENCE [LARGE SCALE GENOMIC DNA]</scope>
    <source>
        <strain evidence="6 7">025E</strain>
    </source>
</reference>
<dbReference type="EMBL" id="MKKU01000124">
    <property type="protein sequence ID" value="RNF23137.1"/>
    <property type="molecule type" value="Genomic_DNA"/>
</dbReference>
<keyword evidence="1" id="KW-0479">Metal-binding</keyword>
<comment type="caution">
    <text evidence="6">The sequence shown here is derived from an EMBL/GenBank/DDBJ whole genome shotgun (WGS) entry which is preliminary data.</text>
</comment>
<evidence type="ECO:0000256" key="1">
    <source>
        <dbReference type="PROSITE-ProRule" id="PRU00502"/>
    </source>
</evidence>
<keyword evidence="7" id="KW-1185">Reference proteome</keyword>
<evidence type="ECO:0000259" key="5">
    <source>
        <dbReference type="PROSITE" id="PS50271"/>
    </source>
</evidence>
<feature type="domain" description="RING-type" evidence="4">
    <location>
        <begin position="217"/>
        <end position="258"/>
    </location>
</feature>
<dbReference type="PANTHER" id="PTHR24007:SF7">
    <property type="entry name" value="BRCA1-ASSOCIATED PROTEIN"/>
    <property type="match status" value="1"/>
</dbReference>
<proteinExistence type="predicted"/>
<dbReference type="PROSITE" id="PS50271">
    <property type="entry name" value="ZF_UBP"/>
    <property type="match status" value="1"/>
</dbReference>
<evidence type="ECO:0000256" key="3">
    <source>
        <dbReference type="SAM" id="MobiDB-lite"/>
    </source>
</evidence>
<dbReference type="GeneID" id="40316496"/>
<keyword evidence="2" id="KW-0175">Coiled coil</keyword>
<sequence>MSAVEVSVVEFFDKEKAAAVELFYERAKPTRWLLVHSIPVGVTLLQALQCLAACAAVAPPPAEGGARCSAAEGCLCAVRVGCAPDEGRTYCLLLQFATAGDAARAKGQLLHANLTGHPPTVSEFVCEAASVRRSRLGAGGDEDDDDDVGSSRRPHGAGGEETVKLAELCSVTHGGVVPAAQSQSACAGGSKAWRGLERQGGGRLAHTVSLTPTEDFCTICQETASSKPFIVTLCKHVFHLSCFQKHLEDVGQSCPLCRFSMALLKSECDACGACSDLWTCLVCGWVACGWGHRSDASHHFESTGHSCAMQNSTSRIWNFRAMDFLHHQLAIELGREDDARALQAAAEDTPAPSCFHKGEAGLTATTYRRSRWWWDAEDEAAALDLNAEYVHDYYLRVMQQLMREQSEYFERRGEAGVAALAPTTNETALDAATAKLRRLATAEQRQRRRLVSEYTSVMRRVALHEKMFFQRLVKLEAIRNGRLHEESLLQSQYIQSLHASIEQTRRRIDEASRRGEQQLTQKRAELDSLQAKLDMLLKELH</sequence>
<dbReference type="OrthoDB" id="273556at2759"/>
<name>A0A3R7L8D1_9TRYP</name>
<feature type="region of interest" description="Disordered" evidence="3">
    <location>
        <begin position="136"/>
        <end position="159"/>
    </location>
</feature>
<dbReference type="Gene3D" id="3.30.40.10">
    <property type="entry name" value="Zinc/RING finger domain, C3HC4 (zinc finger)"/>
    <property type="match status" value="2"/>
</dbReference>
<feature type="coiled-coil region" evidence="2">
    <location>
        <begin position="494"/>
        <end position="539"/>
    </location>
</feature>
<dbReference type="PANTHER" id="PTHR24007">
    <property type="entry name" value="BRCA1-ASSOCIATED PROTEIN"/>
    <property type="match status" value="1"/>
</dbReference>
<dbReference type="GO" id="GO:0005737">
    <property type="term" value="C:cytoplasm"/>
    <property type="evidence" value="ECO:0007669"/>
    <property type="project" value="TreeGrafter"/>
</dbReference>
<dbReference type="SMART" id="SM00184">
    <property type="entry name" value="RING"/>
    <property type="match status" value="1"/>
</dbReference>
<dbReference type="Pfam" id="PF02148">
    <property type="entry name" value="zf-UBP"/>
    <property type="match status" value="1"/>
</dbReference>
<evidence type="ECO:0000259" key="4">
    <source>
        <dbReference type="PROSITE" id="PS50089"/>
    </source>
</evidence>
<dbReference type="PROSITE" id="PS50089">
    <property type="entry name" value="ZF_RING_2"/>
    <property type="match status" value="1"/>
</dbReference>
<dbReference type="GO" id="GO:0007265">
    <property type="term" value="P:Ras protein signal transduction"/>
    <property type="evidence" value="ECO:0007669"/>
    <property type="project" value="TreeGrafter"/>
</dbReference>
<protein>
    <submittedName>
        <fullName evidence="6">BRCA1-associated protein</fullName>
    </submittedName>
</protein>
<dbReference type="CDD" id="cd16448">
    <property type="entry name" value="RING-H2"/>
    <property type="match status" value="1"/>
</dbReference>
<dbReference type="Pfam" id="PF13639">
    <property type="entry name" value="zf-RING_2"/>
    <property type="match status" value="1"/>
</dbReference>
<dbReference type="SMART" id="SM00290">
    <property type="entry name" value="ZnF_UBP"/>
    <property type="match status" value="1"/>
</dbReference>
<keyword evidence="1" id="KW-0863">Zinc-finger</keyword>
<dbReference type="Proteomes" id="UP000284403">
    <property type="component" value="Unassembled WGS sequence"/>
</dbReference>
<dbReference type="InterPro" id="IPR013083">
    <property type="entry name" value="Znf_RING/FYVE/PHD"/>
</dbReference>
<dbReference type="InterPro" id="IPR001607">
    <property type="entry name" value="Znf_UBP"/>
</dbReference>
<accession>A0A3R7L8D1</accession>
<feature type="domain" description="UBP-type" evidence="5">
    <location>
        <begin position="252"/>
        <end position="344"/>
    </location>
</feature>
<dbReference type="AlphaFoldDB" id="A0A3R7L8D1"/>
<gene>
    <name evidence="6" type="ORF">Tco025E_02885</name>
</gene>
<evidence type="ECO:0000256" key="2">
    <source>
        <dbReference type="SAM" id="Coils"/>
    </source>
</evidence>
<organism evidence="6 7">
    <name type="scientific">Trypanosoma conorhini</name>
    <dbReference type="NCBI Taxonomy" id="83891"/>
    <lineage>
        <taxon>Eukaryota</taxon>
        <taxon>Discoba</taxon>
        <taxon>Euglenozoa</taxon>
        <taxon>Kinetoplastea</taxon>
        <taxon>Metakinetoplastina</taxon>
        <taxon>Trypanosomatida</taxon>
        <taxon>Trypanosomatidae</taxon>
        <taxon>Trypanosoma</taxon>
    </lineage>
</organism>
<dbReference type="GO" id="GO:0008270">
    <property type="term" value="F:zinc ion binding"/>
    <property type="evidence" value="ECO:0007669"/>
    <property type="project" value="UniProtKB-KW"/>
</dbReference>
<dbReference type="GO" id="GO:0016567">
    <property type="term" value="P:protein ubiquitination"/>
    <property type="evidence" value="ECO:0007669"/>
    <property type="project" value="TreeGrafter"/>
</dbReference>
<dbReference type="GO" id="GO:0061630">
    <property type="term" value="F:ubiquitin protein ligase activity"/>
    <property type="evidence" value="ECO:0007669"/>
    <property type="project" value="TreeGrafter"/>
</dbReference>
<dbReference type="SUPFAM" id="SSF57850">
    <property type="entry name" value="RING/U-box"/>
    <property type="match status" value="2"/>
</dbReference>
<evidence type="ECO:0000313" key="6">
    <source>
        <dbReference type="EMBL" id="RNF23137.1"/>
    </source>
</evidence>
<dbReference type="RefSeq" id="XP_029230047.1">
    <property type="nucleotide sequence ID" value="XM_029369808.1"/>
</dbReference>
<evidence type="ECO:0000313" key="7">
    <source>
        <dbReference type="Proteomes" id="UP000284403"/>
    </source>
</evidence>
<keyword evidence="1" id="KW-0862">Zinc</keyword>
<dbReference type="InterPro" id="IPR001841">
    <property type="entry name" value="Znf_RING"/>
</dbReference>